<dbReference type="PROSITE" id="PS50006">
    <property type="entry name" value="FHA_DOMAIN"/>
    <property type="match status" value="1"/>
</dbReference>
<name>A0A2S7U514_9BACT</name>
<dbReference type="OrthoDB" id="200290at2"/>
<sequence>MPKIIINEPGKSAQPYRLKVDRAMTTIGRGSDNDIIIEAGSASTHHCFMKRALGGFTLEDLGSTNGIKTDNTLFRVIDLEDGMSVKIGDDVTLEFTLTEEEIAELGSEEFESQQQAMLPSQVPTEEEEVAEEEFIDKEEEQEEDSFATPAVAKGGMDTILFVVLAILALALGFYIRHYQDVLSAPAKEAPVAPAAPATPTE</sequence>
<accession>A0A2S7U514</accession>
<evidence type="ECO:0000259" key="2">
    <source>
        <dbReference type="PROSITE" id="PS50006"/>
    </source>
</evidence>
<comment type="caution">
    <text evidence="3">The sequence shown here is derived from an EMBL/GenBank/DDBJ whole genome shotgun (WGS) entry which is preliminary data.</text>
</comment>
<dbReference type="RefSeq" id="WP_105044631.1">
    <property type="nucleotide sequence ID" value="NZ_MQWA01000001.1"/>
</dbReference>
<keyword evidence="1" id="KW-0812">Transmembrane</keyword>
<proteinExistence type="predicted"/>
<dbReference type="InterPro" id="IPR008984">
    <property type="entry name" value="SMAD_FHA_dom_sf"/>
</dbReference>
<feature type="domain" description="FHA" evidence="2">
    <location>
        <begin position="25"/>
        <end position="74"/>
    </location>
</feature>
<dbReference type="SMART" id="SM00240">
    <property type="entry name" value="FHA"/>
    <property type="match status" value="1"/>
</dbReference>
<dbReference type="SUPFAM" id="SSF49879">
    <property type="entry name" value="SMAD/FHA domain"/>
    <property type="match status" value="1"/>
</dbReference>
<feature type="transmembrane region" description="Helical" evidence="1">
    <location>
        <begin position="158"/>
        <end position="175"/>
    </location>
</feature>
<evidence type="ECO:0000313" key="4">
    <source>
        <dbReference type="Proteomes" id="UP000239907"/>
    </source>
</evidence>
<protein>
    <recommendedName>
        <fullName evidence="2">FHA domain-containing protein</fullName>
    </recommendedName>
</protein>
<dbReference type="Proteomes" id="UP000239907">
    <property type="component" value="Unassembled WGS sequence"/>
</dbReference>
<dbReference type="Pfam" id="PF00498">
    <property type="entry name" value="FHA"/>
    <property type="match status" value="1"/>
</dbReference>
<dbReference type="AlphaFoldDB" id="A0A2S7U514"/>
<evidence type="ECO:0000313" key="3">
    <source>
        <dbReference type="EMBL" id="PQJ30109.1"/>
    </source>
</evidence>
<reference evidence="3 4" key="1">
    <citation type="submission" date="2016-12" db="EMBL/GenBank/DDBJ databases">
        <title>Study of bacterial adaptation to deep sea.</title>
        <authorList>
            <person name="Song J."/>
            <person name="Yoshizawa S."/>
            <person name="Kogure K."/>
        </authorList>
    </citation>
    <scope>NUCLEOTIDE SEQUENCE [LARGE SCALE GENOMIC DNA]</scope>
    <source>
        <strain evidence="3 4">SAORIC-165</strain>
    </source>
</reference>
<evidence type="ECO:0000256" key="1">
    <source>
        <dbReference type="SAM" id="Phobius"/>
    </source>
</evidence>
<dbReference type="EMBL" id="MQWA01000001">
    <property type="protein sequence ID" value="PQJ30109.1"/>
    <property type="molecule type" value="Genomic_DNA"/>
</dbReference>
<keyword evidence="1" id="KW-1133">Transmembrane helix</keyword>
<gene>
    <name evidence="3" type="ORF">BSZ32_17590</name>
</gene>
<keyword evidence="4" id="KW-1185">Reference proteome</keyword>
<dbReference type="InterPro" id="IPR000253">
    <property type="entry name" value="FHA_dom"/>
</dbReference>
<dbReference type="Gene3D" id="2.60.200.20">
    <property type="match status" value="1"/>
</dbReference>
<organism evidence="3 4">
    <name type="scientific">Rubritalea profundi</name>
    <dbReference type="NCBI Taxonomy" id="1658618"/>
    <lineage>
        <taxon>Bacteria</taxon>
        <taxon>Pseudomonadati</taxon>
        <taxon>Verrucomicrobiota</taxon>
        <taxon>Verrucomicrobiia</taxon>
        <taxon>Verrucomicrobiales</taxon>
        <taxon>Rubritaleaceae</taxon>
        <taxon>Rubritalea</taxon>
    </lineage>
</organism>
<keyword evidence="1" id="KW-0472">Membrane</keyword>